<dbReference type="GO" id="GO:0042773">
    <property type="term" value="P:ATP synthesis coupled electron transport"/>
    <property type="evidence" value="ECO:0007669"/>
    <property type="project" value="InterPro"/>
</dbReference>
<feature type="transmembrane region" description="Helical" evidence="16">
    <location>
        <begin position="413"/>
        <end position="438"/>
    </location>
</feature>
<dbReference type="InterPro" id="IPR003945">
    <property type="entry name" value="NU5C-like"/>
</dbReference>
<gene>
    <name evidence="20" type="primary">ND5</name>
</gene>
<keyword evidence="4 16" id="KW-0813">Transport</keyword>
<feature type="transmembrane region" description="Helical" evidence="16">
    <location>
        <begin position="213"/>
        <end position="231"/>
    </location>
</feature>
<feature type="transmembrane region" description="Helical" evidence="16">
    <location>
        <begin position="374"/>
        <end position="393"/>
    </location>
</feature>
<feature type="transmembrane region" description="Helical" evidence="16">
    <location>
        <begin position="491"/>
        <end position="511"/>
    </location>
</feature>
<dbReference type="PANTHER" id="PTHR42829:SF2">
    <property type="entry name" value="NADH-UBIQUINONE OXIDOREDUCTASE CHAIN 5"/>
    <property type="match status" value="1"/>
</dbReference>
<dbReference type="InterPro" id="IPR010934">
    <property type="entry name" value="NADH_DH_su5_C"/>
</dbReference>
<dbReference type="GO" id="GO:0005743">
    <property type="term" value="C:mitochondrial inner membrane"/>
    <property type="evidence" value="ECO:0007669"/>
    <property type="project" value="UniProtKB-SubCell"/>
</dbReference>
<keyword evidence="6 16" id="KW-0812">Transmembrane</keyword>
<evidence type="ECO:0000256" key="5">
    <source>
        <dbReference type="ARBA" id="ARBA00022660"/>
    </source>
</evidence>
<feature type="transmembrane region" description="Helical" evidence="16">
    <location>
        <begin position="331"/>
        <end position="353"/>
    </location>
</feature>
<feature type="transmembrane region" description="Helical" evidence="16">
    <location>
        <begin position="243"/>
        <end position="267"/>
    </location>
</feature>
<evidence type="ECO:0000256" key="8">
    <source>
        <dbReference type="ARBA" id="ARBA00022967"/>
    </source>
</evidence>
<comment type="similarity">
    <text evidence="16">Belongs to the complex I subunit 5 family.</text>
</comment>
<evidence type="ECO:0000256" key="3">
    <source>
        <dbReference type="ARBA" id="ARBA00021096"/>
    </source>
</evidence>
<feature type="transmembrane region" description="Helical" evidence="16">
    <location>
        <begin position="185"/>
        <end position="201"/>
    </location>
</feature>
<dbReference type="PANTHER" id="PTHR42829">
    <property type="entry name" value="NADH-UBIQUINONE OXIDOREDUCTASE CHAIN 5"/>
    <property type="match status" value="1"/>
</dbReference>
<keyword evidence="10 16" id="KW-1133">Transmembrane helix</keyword>
<evidence type="ECO:0000256" key="2">
    <source>
        <dbReference type="ARBA" id="ARBA00012944"/>
    </source>
</evidence>
<feature type="transmembrane region" description="Helical" evidence="16">
    <location>
        <begin position="146"/>
        <end position="165"/>
    </location>
</feature>
<feature type="transmembrane region" description="Helical" evidence="16">
    <location>
        <begin position="594"/>
        <end position="611"/>
    </location>
</feature>
<feature type="domain" description="NADH dehydrogenase subunit 5 C-terminal" evidence="19">
    <location>
        <begin position="428"/>
        <end position="609"/>
    </location>
</feature>
<dbReference type="GO" id="GO:0003954">
    <property type="term" value="F:NADH dehydrogenase activity"/>
    <property type="evidence" value="ECO:0007669"/>
    <property type="project" value="TreeGrafter"/>
</dbReference>
<evidence type="ECO:0000256" key="11">
    <source>
        <dbReference type="ARBA" id="ARBA00023027"/>
    </source>
</evidence>
<keyword evidence="9" id="KW-0249">Electron transport</keyword>
<evidence type="ECO:0000256" key="15">
    <source>
        <dbReference type="ARBA" id="ARBA00049551"/>
    </source>
</evidence>
<evidence type="ECO:0000256" key="14">
    <source>
        <dbReference type="ARBA" id="ARBA00023136"/>
    </source>
</evidence>
<geneLocation type="mitochondrion" evidence="20"/>
<feature type="transmembrane region" description="Helical" evidence="16">
    <location>
        <begin position="41"/>
        <end position="60"/>
    </location>
</feature>
<evidence type="ECO:0000256" key="12">
    <source>
        <dbReference type="ARBA" id="ARBA00023075"/>
    </source>
</evidence>
<protein>
    <recommendedName>
        <fullName evidence="3 16">NADH-ubiquinone oxidoreductase chain 5</fullName>
        <ecNumber evidence="2 16">7.1.1.2</ecNumber>
    </recommendedName>
</protein>
<dbReference type="InterPro" id="IPR001750">
    <property type="entry name" value="ND/Mrp_TM"/>
</dbReference>
<dbReference type="Pfam" id="PF00361">
    <property type="entry name" value="Proton_antipo_M"/>
    <property type="match status" value="1"/>
</dbReference>
<evidence type="ECO:0000259" key="19">
    <source>
        <dbReference type="Pfam" id="PF06455"/>
    </source>
</evidence>
<dbReference type="GO" id="GO:0015990">
    <property type="term" value="P:electron transport coupled proton transport"/>
    <property type="evidence" value="ECO:0007669"/>
    <property type="project" value="TreeGrafter"/>
</dbReference>
<dbReference type="GO" id="GO:0008137">
    <property type="term" value="F:NADH dehydrogenase (ubiquinone) activity"/>
    <property type="evidence" value="ECO:0007669"/>
    <property type="project" value="UniProtKB-EC"/>
</dbReference>
<feature type="domain" description="NADH-Ubiquinone oxidoreductase (complex I) chain 5 N-terminal" evidence="18">
    <location>
        <begin position="74"/>
        <end position="121"/>
    </location>
</feature>
<dbReference type="InterPro" id="IPR001516">
    <property type="entry name" value="Proton_antipo_N"/>
</dbReference>
<evidence type="ECO:0000256" key="10">
    <source>
        <dbReference type="ARBA" id="ARBA00022989"/>
    </source>
</evidence>
<evidence type="ECO:0000313" key="20">
    <source>
        <dbReference type="EMBL" id="AMF83626.1"/>
    </source>
</evidence>
<keyword evidence="12 16" id="KW-0830">Ubiquinone</keyword>
<feature type="domain" description="NADH:quinone oxidoreductase/Mrp antiporter transmembrane" evidence="17">
    <location>
        <begin position="139"/>
        <end position="416"/>
    </location>
</feature>
<name>A0A120L100_SELLE</name>
<dbReference type="Pfam" id="PF00662">
    <property type="entry name" value="Proton_antipo_N"/>
    <property type="match status" value="1"/>
</dbReference>
<sequence>MHPTSLMITSSHTMIFTVVDYPVVTSLQPGPQVPELELTHVKTAVMIAFIVRLFPLFFYLNQGPDTIITTWNSMNTLTFEINISLKFDHCSIIFTPFAVYVSWSILDFASWYMHSHPYMYRLFQYVLIFVIGMIVMVTANKMFQIFNGWAGVGIMSFVLLGWCYGRAVANTVALQAVLYNGVRDIGVIFGMVWIATNFTSWEIQHMLASAKEFVVTYPLLAMIVAATWKSAQFGLHPWLASAMYGATPVCALLPSSTIVDAGIFLLIRISPLMENHQTALTSCLSLGADTTFFTATWPLTHNDFKKFVAFSTSSQLDLMMVTIGLNQPQHAFLHICTHVFLNAILLLCSASIIDSLIDDQDIRYIGAMLDLTPLTYSCVTIGSLALTGTPFLAGFFSKDAIIESLNTSHLNAWALFLTLLATSYTAIYSMRMVFFVVMRHPRFKALSPINESNAAVINPIKRLAWGSIIPGVLITSNFLRMKSPVMTMPPFLKLGGVAVTILSVLIALELASHTSKQNSRTPTLPALQFSFMLRFFPAIMHRFTPKLNLSVGQLIASHLVEQTWVEKSARKAITSHNLPLFSTASKMHQGIVKTYLSIFFLTMIFMLLVFLP</sequence>
<comment type="subcellular location">
    <subcellularLocation>
        <location evidence="1">Mitochondrion inner membrane</location>
        <topology evidence="1">Multi-pass membrane protein</topology>
    </subcellularLocation>
</comment>
<dbReference type="EMBL" id="KU159666">
    <property type="protein sequence ID" value="AMF83626.1"/>
    <property type="molecule type" value="Genomic_DNA"/>
</dbReference>
<evidence type="ECO:0000256" key="6">
    <source>
        <dbReference type="ARBA" id="ARBA00022692"/>
    </source>
</evidence>
<keyword evidence="7" id="KW-0999">Mitochondrion inner membrane</keyword>
<comment type="function">
    <text evidence="16">Core subunit of the mitochondrial membrane respiratory chain NADH dehydrogenase (Complex I) which catalyzes electron transfer from NADH through the respiratory chain, using ubiquinone as an electron acceptor. Essential for the catalytic activity and assembly of complex I.</text>
</comment>
<evidence type="ECO:0000256" key="13">
    <source>
        <dbReference type="ARBA" id="ARBA00023128"/>
    </source>
</evidence>
<feature type="transmembrane region" description="Helical" evidence="16">
    <location>
        <begin position="92"/>
        <end position="112"/>
    </location>
</feature>
<proteinExistence type="inferred from homology"/>
<reference evidence="20" key="1">
    <citation type="submission" date="2015-11" db="EMBL/GenBank/DDBJ databases">
        <title>Selaroides leptolepis complete mitochondria sequence.</title>
        <authorList>
            <person name="Zhang H."/>
            <person name="Zeng D."/>
            <person name="Xu Y."/>
            <person name="Hang Y."/>
            <person name="Fang H."/>
            <person name="Xu L."/>
            <person name="Gong B."/>
        </authorList>
    </citation>
    <scope>NUCLEOTIDE SEQUENCE</scope>
    <source>
        <tissue evidence="20">Skeletal muscle</tissue>
    </source>
</reference>
<organism evidence="20">
    <name type="scientific">Selaroides leptolepis</name>
    <name type="common">Yellowstripe scad</name>
    <name type="synonym">Caranx leptolepis</name>
    <dbReference type="NCBI Taxonomy" id="173311"/>
    <lineage>
        <taxon>Eukaryota</taxon>
        <taxon>Metazoa</taxon>
        <taxon>Chordata</taxon>
        <taxon>Craniata</taxon>
        <taxon>Vertebrata</taxon>
        <taxon>Euteleostomi</taxon>
        <taxon>Actinopterygii</taxon>
        <taxon>Neopterygii</taxon>
        <taxon>Teleostei</taxon>
        <taxon>Neoteleostei</taxon>
        <taxon>Acanthomorphata</taxon>
        <taxon>Carangaria</taxon>
        <taxon>Carangiformes</taxon>
        <taxon>Carangidae</taxon>
        <taxon>Selaroides</taxon>
    </lineage>
</organism>
<keyword evidence="8" id="KW-1278">Translocase</keyword>
<accession>A0A120L100</accession>
<comment type="catalytic activity">
    <reaction evidence="15 16">
        <text>a ubiquinone + NADH + 5 H(+)(in) = a ubiquinol + NAD(+) + 4 H(+)(out)</text>
        <dbReference type="Rhea" id="RHEA:29091"/>
        <dbReference type="Rhea" id="RHEA-COMP:9565"/>
        <dbReference type="Rhea" id="RHEA-COMP:9566"/>
        <dbReference type="ChEBI" id="CHEBI:15378"/>
        <dbReference type="ChEBI" id="CHEBI:16389"/>
        <dbReference type="ChEBI" id="CHEBI:17976"/>
        <dbReference type="ChEBI" id="CHEBI:57540"/>
        <dbReference type="ChEBI" id="CHEBI:57945"/>
        <dbReference type="EC" id="7.1.1.2"/>
    </reaction>
</comment>
<keyword evidence="11 16" id="KW-0520">NAD</keyword>
<dbReference type="PRINTS" id="PR01434">
    <property type="entry name" value="NADHDHGNASE5"/>
</dbReference>
<dbReference type="Pfam" id="PF06455">
    <property type="entry name" value="NADH5_C"/>
    <property type="match status" value="1"/>
</dbReference>
<evidence type="ECO:0000256" key="4">
    <source>
        <dbReference type="ARBA" id="ARBA00022448"/>
    </source>
</evidence>
<dbReference type="AlphaFoldDB" id="A0A120L100"/>
<keyword evidence="14 16" id="KW-0472">Membrane</keyword>
<keyword evidence="5" id="KW-0679">Respiratory chain</keyword>
<evidence type="ECO:0000256" key="16">
    <source>
        <dbReference type="RuleBase" id="RU003404"/>
    </source>
</evidence>
<feature type="transmembrane region" description="Helical" evidence="16">
    <location>
        <begin position="118"/>
        <end position="139"/>
    </location>
</feature>
<evidence type="ECO:0000259" key="18">
    <source>
        <dbReference type="Pfam" id="PF00662"/>
    </source>
</evidence>
<evidence type="ECO:0000256" key="9">
    <source>
        <dbReference type="ARBA" id="ARBA00022982"/>
    </source>
</evidence>
<evidence type="ECO:0000256" key="7">
    <source>
        <dbReference type="ARBA" id="ARBA00022792"/>
    </source>
</evidence>
<dbReference type="EC" id="7.1.1.2" evidence="2 16"/>
<evidence type="ECO:0000256" key="1">
    <source>
        <dbReference type="ARBA" id="ARBA00004448"/>
    </source>
</evidence>
<evidence type="ECO:0000259" key="17">
    <source>
        <dbReference type="Pfam" id="PF00361"/>
    </source>
</evidence>
<keyword evidence="13 16" id="KW-0496">Mitochondrion</keyword>